<gene>
    <name evidence="2" type="ORF">BU24DRAFT_158448</name>
</gene>
<protein>
    <submittedName>
        <fullName evidence="2">Uncharacterized protein</fullName>
    </submittedName>
</protein>
<keyword evidence="1" id="KW-0472">Membrane</keyword>
<reference evidence="2" key="1">
    <citation type="journal article" date="2020" name="Stud. Mycol.">
        <title>101 Dothideomycetes genomes: a test case for predicting lifestyles and emergence of pathogens.</title>
        <authorList>
            <person name="Haridas S."/>
            <person name="Albert R."/>
            <person name="Binder M."/>
            <person name="Bloem J."/>
            <person name="Labutti K."/>
            <person name="Salamov A."/>
            <person name="Andreopoulos B."/>
            <person name="Baker S."/>
            <person name="Barry K."/>
            <person name="Bills G."/>
            <person name="Bluhm B."/>
            <person name="Cannon C."/>
            <person name="Castanera R."/>
            <person name="Culley D."/>
            <person name="Daum C."/>
            <person name="Ezra D."/>
            <person name="Gonzalez J."/>
            <person name="Henrissat B."/>
            <person name="Kuo A."/>
            <person name="Liang C."/>
            <person name="Lipzen A."/>
            <person name="Lutzoni F."/>
            <person name="Magnuson J."/>
            <person name="Mondo S."/>
            <person name="Nolan M."/>
            <person name="Ohm R."/>
            <person name="Pangilinan J."/>
            <person name="Park H.-J."/>
            <person name="Ramirez L."/>
            <person name="Alfaro M."/>
            <person name="Sun H."/>
            <person name="Tritt A."/>
            <person name="Yoshinaga Y."/>
            <person name="Zwiers L.-H."/>
            <person name="Turgeon B."/>
            <person name="Goodwin S."/>
            <person name="Spatafora J."/>
            <person name="Crous P."/>
            <person name="Grigoriev I."/>
        </authorList>
    </citation>
    <scope>NUCLEOTIDE SEQUENCE</scope>
    <source>
        <strain evidence="2">CBS 175.79</strain>
    </source>
</reference>
<proteinExistence type="predicted"/>
<dbReference type="GeneID" id="54278746"/>
<evidence type="ECO:0000313" key="2">
    <source>
        <dbReference type="EMBL" id="KAF2017767.1"/>
    </source>
</evidence>
<organism evidence="2 3">
    <name type="scientific">Aaosphaeria arxii CBS 175.79</name>
    <dbReference type="NCBI Taxonomy" id="1450172"/>
    <lineage>
        <taxon>Eukaryota</taxon>
        <taxon>Fungi</taxon>
        <taxon>Dikarya</taxon>
        <taxon>Ascomycota</taxon>
        <taxon>Pezizomycotina</taxon>
        <taxon>Dothideomycetes</taxon>
        <taxon>Pleosporomycetidae</taxon>
        <taxon>Pleosporales</taxon>
        <taxon>Pleosporales incertae sedis</taxon>
        <taxon>Aaosphaeria</taxon>
    </lineage>
</organism>
<feature type="transmembrane region" description="Helical" evidence="1">
    <location>
        <begin position="31"/>
        <end position="52"/>
    </location>
</feature>
<keyword evidence="3" id="KW-1185">Reference proteome</keyword>
<evidence type="ECO:0000313" key="3">
    <source>
        <dbReference type="Proteomes" id="UP000799778"/>
    </source>
</evidence>
<sequence>MKRFYSGANSAYKYTHIFLSLPRHISRHLRAALRMSGLFFSHAPCCFFVYSFGSNIPRRRIVFLGGGGGTNWIHTTQTTHISLSFFFWFCAFVADG</sequence>
<dbReference type="Proteomes" id="UP000799778">
    <property type="component" value="Unassembled WGS sequence"/>
</dbReference>
<name>A0A6A5XY58_9PLEO</name>
<dbReference type="EMBL" id="ML978068">
    <property type="protein sequence ID" value="KAF2017767.1"/>
    <property type="molecule type" value="Genomic_DNA"/>
</dbReference>
<dbReference type="RefSeq" id="XP_033386106.1">
    <property type="nucleotide sequence ID" value="XM_033521349.1"/>
</dbReference>
<keyword evidence="1" id="KW-0812">Transmembrane</keyword>
<feature type="transmembrane region" description="Helical" evidence="1">
    <location>
        <begin position="72"/>
        <end position="94"/>
    </location>
</feature>
<accession>A0A6A5XY58</accession>
<dbReference type="AlphaFoldDB" id="A0A6A5XY58"/>
<keyword evidence="1" id="KW-1133">Transmembrane helix</keyword>
<evidence type="ECO:0000256" key="1">
    <source>
        <dbReference type="SAM" id="Phobius"/>
    </source>
</evidence>